<dbReference type="EMBL" id="LQOW01000004">
    <property type="protein sequence ID" value="ORV64226.1"/>
    <property type="molecule type" value="Genomic_DNA"/>
</dbReference>
<name>A0A1X1V547_9MYCO</name>
<evidence type="ECO:0000313" key="2">
    <source>
        <dbReference type="Proteomes" id="UP000194000"/>
    </source>
</evidence>
<keyword evidence="2" id="KW-1185">Reference proteome</keyword>
<sequence>MIDAGAQALQAIRPSGRDVTDRQTKEWARAAARNHGWQPVDSFKRHIGLSEAALQRLILRGFVIQRGARVRWR</sequence>
<dbReference type="AlphaFoldDB" id="A0A1X1V547"/>
<gene>
    <name evidence="1" type="ORF">AWC06_06630</name>
</gene>
<reference evidence="1 2" key="1">
    <citation type="submission" date="2016-01" db="EMBL/GenBank/DDBJ databases">
        <title>The new phylogeny of the genus Mycobacterium.</title>
        <authorList>
            <person name="Tarcisio F."/>
            <person name="Conor M."/>
            <person name="Antonella G."/>
            <person name="Elisabetta G."/>
            <person name="Giulia F.S."/>
            <person name="Sara T."/>
            <person name="Anna F."/>
            <person name="Clotilde B."/>
            <person name="Roberto B."/>
            <person name="Veronica D.S."/>
            <person name="Fabio R."/>
            <person name="Monica P."/>
            <person name="Olivier J."/>
            <person name="Enrico T."/>
            <person name="Nicola S."/>
        </authorList>
    </citation>
    <scope>NUCLEOTIDE SEQUENCE [LARGE SCALE GENOMIC DNA]</scope>
    <source>
        <strain evidence="1 2">DSM 45731</strain>
    </source>
</reference>
<comment type="caution">
    <text evidence="1">The sequence shown here is derived from an EMBL/GenBank/DDBJ whole genome shotgun (WGS) entry which is preliminary data.</text>
</comment>
<protein>
    <submittedName>
        <fullName evidence="1">Uncharacterized protein</fullName>
    </submittedName>
</protein>
<dbReference type="Proteomes" id="UP000194000">
    <property type="component" value="Unassembled WGS sequence"/>
</dbReference>
<evidence type="ECO:0000313" key="1">
    <source>
        <dbReference type="EMBL" id="ORV64226.1"/>
    </source>
</evidence>
<organism evidence="1 2">
    <name type="scientific">Mycobacterium fragae</name>
    <dbReference type="NCBI Taxonomy" id="1260918"/>
    <lineage>
        <taxon>Bacteria</taxon>
        <taxon>Bacillati</taxon>
        <taxon>Actinomycetota</taxon>
        <taxon>Actinomycetes</taxon>
        <taxon>Mycobacteriales</taxon>
        <taxon>Mycobacteriaceae</taxon>
        <taxon>Mycobacterium</taxon>
    </lineage>
</organism>
<proteinExistence type="predicted"/>
<accession>A0A1X1V547</accession>